<protein>
    <submittedName>
        <fullName evidence="1">Uncharacterized protein</fullName>
    </submittedName>
</protein>
<sequence>MKIEEQIEQILDSIRKVAFYVGHGKYNDYMTTEEVIKIKATLEKILEIEKEYEKANTAGEKDAIYKRLVKYQTFSIKDFIDYKI</sequence>
<dbReference type="Proteomes" id="UP000186074">
    <property type="component" value="Chromosome"/>
</dbReference>
<name>A0A1P8KLT4_9BACT</name>
<dbReference type="AlphaFoldDB" id="A0A1P8KLT4"/>
<proteinExistence type="predicted"/>
<dbReference type="KEGG" id="alp:LPB137_06580"/>
<accession>A0A1P8KLT4</accession>
<keyword evidence="2" id="KW-1185">Reference proteome</keyword>
<dbReference type="STRING" id="1850254.LPB137_06580"/>
<dbReference type="OrthoDB" id="5365953at2"/>
<dbReference type="RefSeq" id="WP_076086024.1">
    <property type="nucleotide sequence ID" value="NZ_CP019070.1"/>
</dbReference>
<gene>
    <name evidence="1" type="ORF">LPB137_06580</name>
</gene>
<organism evidence="1 2">
    <name type="scientific">Poseidonibacter parvus</name>
    <dbReference type="NCBI Taxonomy" id="1850254"/>
    <lineage>
        <taxon>Bacteria</taxon>
        <taxon>Pseudomonadati</taxon>
        <taxon>Campylobacterota</taxon>
        <taxon>Epsilonproteobacteria</taxon>
        <taxon>Campylobacterales</taxon>
        <taxon>Arcobacteraceae</taxon>
        <taxon>Poseidonibacter</taxon>
    </lineage>
</organism>
<dbReference type="EMBL" id="CP019070">
    <property type="protein sequence ID" value="APW65533.1"/>
    <property type="molecule type" value="Genomic_DNA"/>
</dbReference>
<reference evidence="1 2" key="1">
    <citation type="submission" date="2017-01" db="EMBL/GenBank/DDBJ databases">
        <title>Genome sequencing of Arcobacter sp. LPB0137.</title>
        <authorList>
            <person name="Lee G.-W."/>
            <person name="Yi H."/>
        </authorList>
    </citation>
    <scope>NUCLEOTIDE SEQUENCE [LARGE SCALE GENOMIC DNA]</scope>
    <source>
        <strain evidence="1 2">LPB0137</strain>
    </source>
</reference>
<evidence type="ECO:0000313" key="2">
    <source>
        <dbReference type="Proteomes" id="UP000186074"/>
    </source>
</evidence>
<evidence type="ECO:0000313" key="1">
    <source>
        <dbReference type="EMBL" id="APW65533.1"/>
    </source>
</evidence>